<dbReference type="GO" id="GO:0003677">
    <property type="term" value="F:DNA binding"/>
    <property type="evidence" value="ECO:0007669"/>
    <property type="project" value="UniProtKB-KW"/>
</dbReference>
<feature type="region of interest" description="Disordered" evidence="8">
    <location>
        <begin position="48"/>
        <end position="105"/>
    </location>
</feature>
<dbReference type="GeneID" id="110234487"/>
<dbReference type="Gene3D" id="1.20.5.170">
    <property type="match status" value="1"/>
</dbReference>
<keyword evidence="7" id="KW-0539">Nucleus</keyword>
<dbReference type="GO" id="GO:0005634">
    <property type="term" value="C:nucleus"/>
    <property type="evidence" value="ECO:0007669"/>
    <property type="project" value="UniProtKB-SubCell"/>
</dbReference>
<keyword evidence="3" id="KW-0805">Transcription regulation</keyword>
<dbReference type="RefSeq" id="XP_020895524.1">
    <property type="nucleotide sequence ID" value="XM_021039865.2"/>
</dbReference>
<dbReference type="Pfam" id="PF07716">
    <property type="entry name" value="bZIP_2"/>
    <property type="match status" value="1"/>
</dbReference>
<evidence type="ECO:0000259" key="9">
    <source>
        <dbReference type="Pfam" id="PF07716"/>
    </source>
</evidence>
<evidence type="ECO:0000256" key="7">
    <source>
        <dbReference type="ARBA" id="ARBA00023242"/>
    </source>
</evidence>
<comment type="similarity">
    <text evidence="2">Belongs to the bZIP family. ATF subfamily.</text>
</comment>
<feature type="compositionally biased region" description="Basic and acidic residues" evidence="8">
    <location>
        <begin position="86"/>
        <end position="104"/>
    </location>
</feature>
<feature type="domain" description="BZIP" evidence="9">
    <location>
        <begin position="90"/>
        <end position="137"/>
    </location>
</feature>
<evidence type="ECO:0000256" key="5">
    <source>
        <dbReference type="ARBA" id="ARBA00023159"/>
    </source>
</evidence>
<dbReference type="KEGG" id="epa:110234487"/>
<dbReference type="SUPFAM" id="SSF57959">
    <property type="entry name" value="Leucine zipper domain"/>
    <property type="match status" value="1"/>
</dbReference>
<name>A0A913WX80_EXADI</name>
<keyword evidence="11" id="KW-1185">Reference proteome</keyword>
<proteinExistence type="inferred from homology"/>
<evidence type="ECO:0000256" key="1">
    <source>
        <dbReference type="ARBA" id="ARBA00004123"/>
    </source>
</evidence>
<evidence type="ECO:0000313" key="11">
    <source>
        <dbReference type="Proteomes" id="UP000887567"/>
    </source>
</evidence>
<keyword evidence="5" id="KW-0010">Activator</keyword>
<dbReference type="InterPro" id="IPR039250">
    <property type="entry name" value="CREBL2/REPTOR-BP"/>
</dbReference>
<comment type="subcellular location">
    <subcellularLocation>
        <location evidence="1">Nucleus</location>
    </subcellularLocation>
</comment>
<dbReference type="CDD" id="cd14709">
    <property type="entry name" value="bZIP_CREBL2"/>
    <property type="match status" value="1"/>
</dbReference>
<dbReference type="PANTHER" id="PTHR21051">
    <property type="entry name" value="CAMP-RESPONSIVE ELEMENT-BINDING PROTEIN-LIKE 2"/>
    <property type="match status" value="1"/>
</dbReference>
<dbReference type="PANTHER" id="PTHR21051:SF4">
    <property type="entry name" value="CAMP-RESPONSIVE ELEMENT-BINDING PROTEIN-LIKE 2"/>
    <property type="match status" value="1"/>
</dbReference>
<accession>A0A913WX80</accession>
<protein>
    <recommendedName>
        <fullName evidence="9">BZIP domain-containing protein</fullName>
    </recommendedName>
</protein>
<dbReference type="InterPro" id="IPR046347">
    <property type="entry name" value="bZIP_sf"/>
</dbReference>
<dbReference type="EnsemblMetazoa" id="XM_021039865.2">
    <property type="protein sequence ID" value="XP_020895524.1"/>
    <property type="gene ID" value="LOC110234487"/>
</dbReference>
<evidence type="ECO:0000256" key="8">
    <source>
        <dbReference type="SAM" id="MobiDB-lite"/>
    </source>
</evidence>
<evidence type="ECO:0000256" key="2">
    <source>
        <dbReference type="ARBA" id="ARBA00009050"/>
    </source>
</evidence>
<evidence type="ECO:0000313" key="10">
    <source>
        <dbReference type="EnsemblMetazoa" id="XP_020895524.1"/>
    </source>
</evidence>
<dbReference type="GO" id="GO:0003700">
    <property type="term" value="F:DNA-binding transcription factor activity"/>
    <property type="evidence" value="ECO:0007669"/>
    <property type="project" value="InterPro"/>
</dbReference>
<feature type="compositionally biased region" description="Low complexity" evidence="8">
    <location>
        <begin position="49"/>
        <end position="65"/>
    </location>
</feature>
<dbReference type="OrthoDB" id="5984119at2759"/>
<keyword evidence="4" id="KW-0238">DNA-binding</keyword>
<evidence type="ECO:0000256" key="3">
    <source>
        <dbReference type="ARBA" id="ARBA00023015"/>
    </source>
</evidence>
<dbReference type="Proteomes" id="UP000887567">
    <property type="component" value="Unplaced"/>
</dbReference>
<dbReference type="InterPro" id="IPR004827">
    <property type="entry name" value="bZIP"/>
</dbReference>
<evidence type="ECO:0000256" key="6">
    <source>
        <dbReference type="ARBA" id="ARBA00023163"/>
    </source>
</evidence>
<sequence>MASSFSQGKAEEVTTYEEEILRDFNAEEQDGNVPPFWIKRGRRVKHDSFSSVESSSSADSPLSESPKTDMPSMKRSDGKKRGRRPSHLDTEAKLERSRQSARECRARKKLRYQHLDDTVASKEEDVTKLWQELDMYRHWCKAVDQGIFPKEMIKFLKTEGKN</sequence>
<dbReference type="OMA" id="CHNKSNT"/>
<reference evidence="10" key="1">
    <citation type="submission" date="2022-11" db="UniProtKB">
        <authorList>
            <consortium name="EnsemblMetazoa"/>
        </authorList>
    </citation>
    <scope>IDENTIFICATION</scope>
</reference>
<keyword evidence="6" id="KW-0804">Transcription</keyword>
<organism evidence="10 11">
    <name type="scientific">Exaiptasia diaphana</name>
    <name type="common">Tropical sea anemone</name>
    <name type="synonym">Aiptasia pulchella</name>
    <dbReference type="NCBI Taxonomy" id="2652724"/>
    <lineage>
        <taxon>Eukaryota</taxon>
        <taxon>Metazoa</taxon>
        <taxon>Cnidaria</taxon>
        <taxon>Anthozoa</taxon>
        <taxon>Hexacorallia</taxon>
        <taxon>Actiniaria</taxon>
        <taxon>Aiptasiidae</taxon>
        <taxon>Exaiptasia</taxon>
    </lineage>
</organism>
<dbReference type="AlphaFoldDB" id="A0A913WX80"/>
<evidence type="ECO:0000256" key="4">
    <source>
        <dbReference type="ARBA" id="ARBA00023125"/>
    </source>
</evidence>